<reference evidence="1 2" key="1">
    <citation type="submission" date="2013-08" db="EMBL/GenBank/DDBJ databases">
        <authorList>
            <person name="Weinstock G."/>
            <person name="Sodergren E."/>
            <person name="Wylie T."/>
            <person name="Fulton L."/>
            <person name="Fulton R."/>
            <person name="Fronick C."/>
            <person name="O'Laughlin M."/>
            <person name="Godfrey J."/>
            <person name="Miner T."/>
            <person name="Herter B."/>
            <person name="Appelbaum E."/>
            <person name="Cordes M."/>
            <person name="Lek S."/>
            <person name="Wollam A."/>
            <person name="Pepin K.H."/>
            <person name="Palsikar V.B."/>
            <person name="Mitreva M."/>
            <person name="Wilson R.K."/>
        </authorList>
    </citation>
    <scope>NUCLEOTIDE SEQUENCE [LARGE SCALE GENOMIC DNA]</scope>
    <source>
        <strain evidence="1 2">ATCC 700627</strain>
    </source>
</reference>
<protein>
    <recommendedName>
        <fullName evidence="3">Sugar-phospahte nucleotidyltransferase</fullName>
    </recommendedName>
</protein>
<proteinExistence type="predicted"/>
<dbReference type="eggNOG" id="ENOG502ZB64">
    <property type="taxonomic scope" value="Bacteria"/>
</dbReference>
<keyword evidence="2" id="KW-1185">Reference proteome</keyword>
<evidence type="ECO:0008006" key="3">
    <source>
        <dbReference type="Google" id="ProtNLM"/>
    </source>
</evidence>
<dbReference type="AlphaFoldDB" id="U2RW98"/>
<evidence type="ECO:0000313" key="1">
    <source>
        <dbReference type="EMBL" id="ERK57843.1"/>
    </source>
</evidence>
<dbReference type="HOGENOM" id="CLU_107999_0_0_9"/>
<organism evidence="1 2">
    <name type="scientific">Gemella bergeri ATCC 700627</name>
    <dbReference type="NCBI Taxonomy" id="1321820"/>
    <lineage>
        <taxon>Bacteria</taxon>
        <taxon>Bacillati</taxon>
        <taxon>Bacillota</taxon>
        <taxon>Bacilli</taxon>
        <taxon>Bacillales</taxon>
        <taxon>Gemellaceae</taxon>
        <taxon>Gemella</taxon>
    </lineage>
</organism>
<dbReference type="Proteomes" id="UP000016637">
    <property type="component" value="Unassembled WGS sequence"/>
</dbReference>
<dbReference type="EMBL" id="AWVP01000059">
    <property type="protein sequence ID" value="ERK57843.1"/>
    <property type="molecule type" value="Genomic_DNA"/>
</dbReference>
<comment type="caution">
    <text evidence="1">The sequence shown here is derived from an EMBL/GenBank/DDBJ whole genome shotgun (WGS) entry which is preliminary data.</text>
</comment>
<evidence type="ECO:0000313" key="2">
    <source>
        <dbReference type="Proteomes" id="UP000016637"/>
    </source>
</evidence>
<dbReference type="PATRIC" id="fig|1321820.3.peg.919"/>
<accession>U2RW98</accession>
<name>U2RW98_9BACL</name>
<gene>
    <name evidence="1" type="ORF">HMPREF1983_00946</name>
</gene>
<sequence>MNGVGGKKMSFSQQIKQSKADEWYTLPYSVELILPFLKEKGFKKIWCPFDKKDSEFVKILKKENFEVTHGHIETGQDFFDYEKIPEGCEVVVSNPPFSKRDAIFERLYKLKIPFALIMNSNGIFDSKKRFELFKNNNFEILVPQGRMNFHNGEQVKNSPNFQSVYMCNGILGEKIVFVNMKKE</sequence>